<keyword evidence="2" id="KW-0808">Transferase</keyword>
<evidence type="ECO:0000256" key="1">
    <source>
        <dbReference type="ARBA" id="ARBA00007583"/>
    </source>
</evidence>
<gene>
    <name evidence="9" type="ORF">EMPS_11609</name>
</gene>
<organism evidence="9 10">
    <name type="scientific">Entomortierella parvispora</name>
    <dbReference type="NCBI Taxonomy" id="205924"/>
    <lineage>
        <taxon>Eukaryota</taxon>
        <taxon>Fungi</taxon>
        <taxon>Fungi incertae sedis</taxon>
        <taxon>Mucoromycota</taxon>
        <taxon>Mortierellomycotina</taxon>
        <taxon>Mortierellomycetes</taxon>
        <taxon>Mortierellales</taxon>
        <taxon>Mortierellaceae</taxon>
        <taxon>Entomortierella</taxon>
    </lineage>
</organism>
<dbReference type="InterPro" id="IPR021520">
    <property type="entry name" value="Stealth_CR2"/>
</dbReference>
<name>A0A9P3HM13_9FUNG</name>
<evidence type="ECO:0008006" key="11">
    <source>
        <dbReference type="Google" id="ProtNLM"/>
    </source>
</evidence>
<feature type="domain" description="Stealth protein CR4 conserved region 4" evidence="8">
    <location>
        <begin position="605"/>
        <end position="647"/>
    </location>
</feature>
<evidence type="ECO:0000259" key="8">
    <source>
        <dbReference type="Pfam" id="PF17103"/>
    </source>
</evidence>
<reference evidence="9" key="2">
    <citation type="journal article" date="2022" name="Microbiol. Resour. Announc.">
        <title>Whole-Genome Sequence of Entomortierella parvispora E1425, a Mucoromycotan Fungus Associated with Burkholderiaceae-Related Endosymbiotic Bacteria.</title>
        <authorList>
            <person name="Herlambang A."/>
            <person name="Guo Y."/>
            <person name="Takashima Y."/>
            <person name="Narisawa K."/>
            <person name="Ohta H."/>
            <person name="Nishizawa T."/>
        </authorList>
    </citation>
    <scope>NUCLEOTIDE SEQUENCE</scope>
    <source>
        <strain evidence="9">E1425</strain>
    </source>
</reference>
<proteinExistence type="inferred from homology"/>
<dbReference type="PANTHER" id="PTHR24045:SF0">
    <property type="entry name" value="N-ACETYLGLUCOSAMINE-1-PHOSPHOTRANSFERASE SUBUNITS ALPHA_BETA"/>
    <property type="match status" value="1"/>
</dbReference>
<dbReference type="Pfam" id="PF17101">
    <property type="entry name" value="Stealth_CR1"/>
    <property type="match status" value="1"/>
</dbReference>
<dbReference type="GO" id="GO:0005794">
    <property type="term" value="C:Golgi apparatus"/>
    <property type="evidence" value="ECO:0007669"/>
    <property type="project" value="TreeGrafter"/>
</dbReference>
<dbReference type="InterPro" id="IPR031358">
    <property type="entry name" value="Stealth_CR1"/>
</dbReference>
<keyword evidence="4" id="KW-0812">Transmembrane</keyword>
<dbReference type="EMBL" id="BQFW01000017">
    <property type="protein sequence ID" value="GJJ79249.1"/>
    <property type="molecule type" value="Genomic_DNA"/>
</dbReference>
<protein>
    <recommendedName>
        <fullName evidence="11">Stealth protein CR3 conserved region 3 domain-containing protein</fullName>
    </recommendedName>
</protein>
<dbReference type="InterPro" id="IPR047141">
    <property type="entry name" value="Stealth"/>
</dbReference>
<dbReference type="GO" id="GO:0003976">
    <property type="term" value="F:UDP-N-acetylglucosamine-lysosomal-enzyme N-acetylglucosaminephosphotransferase activity"/>
    <property type="evidence" value="ECO:0007669"/>
    <property type="project" value="TreeGrafter"/>
</dbReference>
<dbReference type="Pfam" id="PF17103">
    <property type="entry name" value="Stealth_CR4"/>
    <property type="match status" value="1"/>
</dbReference>
<dbReference type="AlphaFoldDB" id="A0A9P3HM13"/>
<sequence>MAYIRTPVATNLRQTRQCRSSPRCLVVALSISFLALNWVVLYSFHRPSVDTALDAADAPPREEPPSLQLYPASAYLSSSNNEALWAGHWFRWRGLDSSYADQTTDPLRFDIVYTWVNGSDPALQQLRHDYQRQSPVFSMQGVGDSKNVESVTARRFRDMDELRYSVRSTAEYAKDMFRRIHLLTTETSEGQGQVPVWLNLPSDEIETVPHSIIFRNKGHLPSFNSLAIESNIHHIPGLSDVFMYLNDDVFLGTTMLPSDIWTELYGFVFHMEGGLLVPPTIRPTESNPLNVGEWSSLQYSNYLLSQRFGPRYRAYLAHVPHVLSVSMLSEIQDQWPEDFDSTSSHRFRGEGEARDIQVSFFMAHYVLEKMRETQLSSYWTYRLDQNGDGMLDWNEREVLIDMVESWNRGQTPNSPRNARPSMIAGYDRVLKRVGTPLSGSTSYRLAGLDGYPFLLQNADTSKTIPVSVTKNSEGRDVQPQSPYRNYESSQSRTCQLDLQFCLGENFSMPSVPIIPIAETRQIFERLAFKEFHCGDCLLQMLMQHPEEGGMGAWMPQDEGSVAFQRVVHDVKRYNYVLGTSDYSFFALQDVKGATNNLNYLVAARDNKAFFCINDDYPDNPDLEKQIFGIFKNFLDTRFPVSSPWEKP</sequence>
<dbReference type="PANTHER" id="PTHR24045">
    <property type="match status" value="1"/>
</dbReference>
<feature type="transmembrane region" description="Helical" evidence="4">
    <location>
        <begin position="24"/>
        <end position="44"/>
    </location>
</feature>
<dbReference type="InterPro" id="IPR031356">
    <property type="entry name" value="Stealth_CR4"/>
</dbReference>
<dbReference type="Pfam" id="PF11380">
    <property type="entry name" value="Stealth_CR2"/>
    <property type="match status" value="1"/>
</dbReference>
<feature type="domain" description="Stealth protein CR2 conserved region 2" evidence="5">
    <location>
        <begin position="155"/>
        <end position="263"/>
    </location>
</feature>
<evidence type="ECO:0000256" key="4">
    <source>
        <dbReference type="SAM" id="Phobius"/>
    </source>
</evidence>
<evidence type="ECO:0000256" key="3">
    <source>
        <dbReference type="SAM" id="MobiDB-lite"/>
    </source>
</evidence>
<comment type="similarity">
    <text evidence="1">Belongs to the stealth family.</text>
</comment>
<keyword evidence="4" id="KW-0472">Membrane</keyword>
<feature type="compositionally biased region" description="Polar residues" evidence="3">
    <location>
        <begin position="478"/>
        <end position="488"/>
    </location>
</feature>
<dbReference type="Pfam" id="PF17102">
    <property type="entry name" value="Stealth_CR3"/>
    <property type="match status" value="1"/>
</dbReference>
<evidence type="ECO:0000313" key="10">
    <source>
        <dbReference type="Proteomes" id="UP000827284"/>
    </source>
</evidence>
<dbReference type="OrthoDB" id="263283at2759"/>
<feature type="region of interest" description="Disordered" evidence="3">
    <location>
        <begin position="468"/>
        <end position="488"/>
    </location>
</feature>
<comment type="caution">
    <text evidence="9">The sequence shown here is derived from an EMBL/GenBank/DDBJ whole genome shotgun (WGS) entry which is preliminary data.</text>
</comment>
<dbReference type="InterPro" id="IPR031357">
    <property type="entry name" value="Stealth_CR3"/>
</dbReference>
<feature type="domain" description="Stealth protein CR1 conserved region 1" evidence="6">
    <location>
        <begin position="109"/>
        <end position="133"/>
    </location>
</feature>
<reference evidence="9" key="1">
    <citation type="submission" date="2021-11" db="EMBL/GenBank/DDBJ databases">
        <authorList>
            <person name="Herlambang A."/>
            <person name="Guo Y."/>
            <person name="Takashima Y."/>
            <person name="Nishizawa T."/>
        </authorList>
    </citation>
    <scope>NUCLEOTIDE SEQUENCE</scope>
    <source>
        <strain evidence="9">E1425</strain>
    </source>
</reference>
<evidence type="ECO:0000259" key="6">
    <source>
        <dbReference type="Pfam" id="PF17101"/>
    </source>
</evidence>
<dbReference type="GO" id="GO:0046835">
    <property type="term" value="P:carbohydrate phosphorylation"/>
    <property type="evidence" value="ECO:0007669"/>
    <property type="project" value="TreeGrafter"/>
</dbReference>
<evidence type="ECO:0000256" key="2">
    <source>
        <dbReference type="ARBA" id="ARBA00022679"/>
    </source>
</evidence>
<evidence type="ECO:0000313" key="9">
    <source>
        <dbReference type="EMBL" id="GJJ79249.1"/>
    </source>
</evidence>
<feature type="domain" description="Stealth protein CR3 conserved region 3" evidence="7">
    <location>
        <begin position="317"/>
        <end position="368"/>
    </location>
</feature>
<evidence type="ECO:0000259" key="7">
    <source>
        <dbReference type="Pfam" id="PF17102"/>
    </source>
</evidence>
<keyword evidence="4" id="KW-1133">Transmembrane helix</keyword>
<keyword evidence="10" id="KW-1185">Reference proteome</keyword>
<dbReference type="Proteomes" id="UP000827284">
    <property type="component" value="Unassembled WGS sequence"/>
</dbReference>
<accession>A0A9P3HM13</accession>
<evidence type="ECO:0000259" key="5">
    <source>
        <dbReference type="Pfam" id="PF11380"/>
    </source>
</evidence>